<feature type="compositionally biased region" description="Low complexity" evidence="1">
    <location>
        <begin position="708"/>
        <end position="720"/>
    </location>
</feature>
<dbReference type="OrthoDB" id="10669167at2759"/>
<organism evidence="2 3">
    <name type="scientific">Serendipita indica (strain DSM 11827)</name>
    <name type="common">Root endophyte fungus</name>
    <name type="synonym">Piriformospora indica</name>
    <dbReference type="NCBI Taxonomy" id="1109443"/>
    <lineage>
        <taxon>Eukaryota</taxon>
        <taxon>Fungi</taxon>
        <taxon>Dikarya</taxon>
        <taxon>Basidiomycota</taxon>
        <taxon>Agaricomycotina</taxon>
        <taxon>Agaricomycetes</taxon>
        <taxon>Sebacinales</taxon>
        <taxon>Serendipitaceae</taxon>
        <taxon>Serendipita</taxon>
    </lineage>
</organism>
<feature type="compositionally biased region" description="Low complexity" evidence="1">
    <location>
        <begin position="737"/>
        <end position="754"/>
    </location>
</feature>
<accession>G4U2R7</accession>
<feature type="compositionally biased region" description="Polar residues" evidence="1">
    <location>
        <begin position="613"/>
        <end position="629"/>
    </location>
</feature>
<reference evidence="2 3" key="1">
    <citation type="journal article" date="2011" name="PLoS Pathog.">
        <title>Endophytic Life Strategies Decoded by Genome and Transcriptome Analyses of the Mutualistic Root Symbiont Piriformospora indica.</title>
        <authorList>
            <person name="Zuccaro A."/>
            <person name="Lahrmann U."/>
            <person name="Guldener U."/>
            <person name="Langen G."/>
            <person name="Pfiffi S."/>
            <person name="Biedenkopf D."/>
            <person name="Wong P."/>
            <person name="Samans B."/>
            <person name="Grimm C."/>
            <person name="Basiewicz M."/>
            <person name="Murat C."/>
            <person name="Martin F."/>
            <person name="Kogel K.H."/>
        </authorList>
    </citation>
    <scope>NUCLEOTIDE SEQUENCE [LARGE SCALE GENOMIC DNA]</scope>
    <source>
        <strain evidence="2 3">DSM 11827</strain>
    </source>
</reference>
<feature type="compositionally biased region" description="Polar residues" evidence="1">
    <location>
        <begin position="461"/>
        <end position="485"/>
    </location>
</feature>
<protein>
    <submittedName>
        <fullName evidence="2">Uncharacterized protein</fullName>
    </submittedName>
</protein>
<feature type="compositionally biased region" description="Polar residues" evidence="1">
    <location>
        <begin position="793"/>
        <end position="807"/>
    </location>
</feature>
<dbReference type="HOGENOM" id="CLU_304857_0_0_1"/>
<evidence type="ECO:0000313" key="2">
    <source>
        <dbReference type="EMBL" id="CCA77908.1"/>
    </source>
</evidence>
<feature type="compositionally biased region" description="Polar residues" evidence="1">
    <location>
        <begin position="755"/>
        <end position="770"/>
    </location>
</feature>
<feature type="compositionally biased region" description="Low complexity" evidence="1">
    <location>
        <begin position="418"/>
        <end position="456"/>
    </location>
</feature>
<comment type="caution">
    <text evidence="2">The sequence shown here is derived from an EMBL/GenBank/DDBJ whole genome shotgun (WGS) entry which is preliminary data.</text>
</comment>
<feature type="compositionally biased region" description="Polar residues" evidence="1">
    <location>
        <begin position="185"/>
        <end position="195"/>
    </location>
</feature>
<dbReference type="OMA" id="HPIRIRE"/>
<feature type="region of interest" description="Disordered" evidence="1">
    <location>
        <begin position="549"/>
        <end position="572"/>
    </location>
</feature>
<keyword evidence="3" id="KW-1185">Reference proteome</keyword>
<evidence type="ECO:0000256" key="1">
    <source>
        <dbReference type="SAM" id="MobiDB-lite"/>
    </source>
</evidence>
<sequence length="984" mass="105278">MSSAKSPTGRFGLLFGLKRRPSSNFQQQQTQQSTSGNVSPSYQQRFFGTGQDYDPFAAHTPPTPSTALASSPIHTEPRQKDTGLLWNFEASDASEPGLIRPDAASPEHIDPSNVIGPASAGSEVIRAGNKRPYGTSATSVESLALAAAIAHANGMVLQPDPSAPTSVLGIKSPHADEYPSPPPSTHESPYNSGIPSSVHPIRIRERGSEDDDTVSADGVLLHLDTLVGSAGTSSLPTTPALIDSFPATPHAPHHLPMRGHPAHSQSPPLPAHFLDVLPIRNSSRREYNNTVLAPEVWSSSSMPPAQRDSSVLNQAWNVAERDEEDQDYNYPFPLHTSVPGPPPSAPLPPEPLPARMQSSALQKRMHELEVDLAFLERKMSPTSPLSTASLAISFNSSKSSSPRLTKKTSSQRGLNRESSGPSGSSAASSNLALSPSSGTVPPSTSPPSSESPATPSKRQRSLQLSLPTNKLRHSSSFGQRSTSEMSLPIPTKTKEKEKKPAKEKTVKEKDTTKPKDEKDRETTPKRRFFSKYSSIGSTIDRDAVAAFPRAGEGDDARSLRSMQSTGTGFPDEEWGAIAISSSLKTQESCIGLLPLSPTSQQSPADEVMAPRSVPQTPARNPVNPTEYTQQYILPPAEILRLERVGFVTPEHNPRRGRDGSISSAQSTSGPPPNALGDWRRRSTSTSRLDTDAVHPSGRQQRSGSLAGPPSGQIPSPSSPSRVHDYQLGSRSFAALPTSSELGRSSSTTSSVTSSQKPRMTRSFTSPSSTIAPFDSLPPPPRSRMRSLRGANEPGTSPSRPSTATSDGHSMVLSPPPRTTRRPSTASSVRSVTTQAQKHYSILRKPSFLDIADDDGRPSLEEASAAAAPGIVDDPVSYRSRDPSPQATIHSGAGAWGSSSSLSIPSTSRQPTPVQRTERIEDDSFLDMGKMSLETIRSEPSDEGDNSQQELLMQRQRQARLASLAHAALAPQYQPNAINHVGTAY</sequence>
<feature type="compositionally biased region" description="Low complexity" evidence="1">
    <location>
        <begin position="57"/>
        <end position="72"/>
    </location>
</feature>
<dbReference type="AlphaFoldDB" id="G4U2R7"/>
<feature type="region of interest" description="Disordered" evidence="1">
    <location>
        <begin position="163"/>
        <end position="198"/>
    </location>
</feature>
<dbReference type="InParanoid" id="G4U2R7"/>
<dbReference type="eggNOG" id="ENOG502RD66">
    <property type="taxonomic scope" value="Eukaryota"/>
</dbReference>
<feature type="compositionally biased region" description="Low complexity" evidence="1">
    <location>
        <begin position="26"/>
        <end position="35"/>
    </location>
</feature>
<feature type="region of interest" description="Disordered" evidence="1">
    <location>
        <begin position="327"/>
        <end position="353"/>
    </location>
</feature>
<gene>
    <name evidence="2" type="ORF">PIIN_00552</name>
</gene>
<feature type="region of interest" description="Disordered" evidence="1">
    <location>
        <begin position="644"/>
        <end position="926"/>
    </location>
</feature>
<feature type="compositionally biased region" description="Pro residues" evidence="1">
    <location>
        <begin position="339"/>
        <end position="352"/>
    </location>
</feature>
<name>G4U2R7_SERID</name>
<evidence type="ECO:0000313" key="3">
    <source>
        <dbReference type="Proteomes" id="UP000007148"/>
    </source>
</evidence>
<feature type="region of interest" description="Disordered" evidence="1">
    <location>
        <begin position="594"/>
        <end position="629"/>
    </location>
</feature>
<dbReference type="EMBL" id="CAFZ01001876">
    <property type="protein sequence ID" value="CCA77908.1"/>
    <property type="molecule type" value="Genomic_DNA"/>
</dbReference>
<feature type="region of interest" description="Disordered" evidence="1">
    <location>
        <begin position="1"/>
        <end position="78"/>
    </location>
</feature>
<feature type="compositionally biased region" description="Basic and acidic residues" evidence="1">
    <location>
        <begin position="492"/>
        <end position="524"/>
    </location>
</feature>
<dbReference type="Proteomes" id="UP000007148">
    <property type="component" value="Unassembled WGS sequence"/>
</dbReference>
<proteinExistence type="predicted"/>
<feature type="compositionally biased region" description="Low complexity" evidence="1">
    <location>
        <begin position="821"/>
        <end position="833"/>
    </location>
</feature>
<feature type="compositionally biased region" description="Polar residues" evidence="1">
    <location>
        <begin position="395"/>
        <end position="417"/>
    </location>
</feature>
<feature type="compositionally biased region" description="Polar residues" evidence="1">
    <location>
        <begin position="36"/>
        <end position="46"/>
    </location>
</feature>
<feature type="compositionally biased region" description="Low complexity" evidence="1">
    <location>
        <begin position="890"/>
        <end position="907"/>
    </location>
</feature>
<feature type="region of interest" description="Disordered" evidence="1">
    <location>
        <begin position="395"/>
        <end position="529"/>
    </location>
</feature>